<feature type="region of interest" description="Disordered" evidence="1">
    <location>
        <begin position="128"/>
        <end position="180"/>
    </location>
</feature>
<dbReference type="EMBL" id="OC321278">
    <property type="protein sequence ID" value="CAD7409741.1"/>
    <property type="molecule type" value="Genomic_DNA"/>
</dbReference>
<evidence type="ECO:0000313" key="3">
    <source>
        <dbReference type="EMBL" id="CAD7409741.1"/>
    </source>
</evidence>
<sequence length="696" mass="77094">MIGTCRRNEEAVPGLSGEEVQTISSASLVAERSCGERREQLHRIRQVGEESVEYFANRIKKINVNTYESLGDNPVQNEVIRFKVDQRALDAFLNGPVREIGHDESSKGIDESAEEIVRFKWLEDRNPSPVLSTDPEAWPRGRSRKTSINQKVDKKQKRSTLPTPPPTSTTQRVGTHPKTLSNRYSRDLVRTQLEPVVVQTTESGIASSLYMFKKVNKHCQKSDPAADYRASKARSHSASFGATRAKTLVHWCQSRELPLEPREPGSATVGLNSPSNLTARTTGAQVVELNSSVFLDVPLEGNTDTGPHNHQIQPQMLPVGRIRCGMWASFALATVFVAGAKFYFDHQDVLRRIVIIDYRIQNVKRGMAVLYKMHRHIRKGTSLRERGGMMGHPSAGMNCAFKCSERASSFFWSELATPFHPTIGSLVCGITSSSSSSTTGTFPSSSAGSLRNNRYLILLVTKKLRTSRRKRLWIEKWVVVEGHQAMLIHGVKEQSLACPVPVSGLAYPGEDQLIQRLCTMGQYHVLYTTTSDDLSDLGVVVVNYATNEHFCDFFKYLNKMKEGFGNQINLCRDRGVNPGTPAQKFDTLPLNHQGAGLEVLVFCSLLVVFLLAGCTVSLCRSKITRDLLSAAVTTSQPHHSTLTMQTPAQIMGPTPAPLVPEPPPPPYHIAVLLPHQNNAQQSTDDSPPPSYEKAIS</sequence>
<accession>A0A7R9D837</accession>
<reference evidence="3" key="1">
    <citation type="submission" date="2020-11" db="EMBL/GenBank/DDBJ databases">
        <authorList>
            <person name="Tran Van P."/>
        </authorList>
    </citation>
    <scope>NUCLEOTIDE SEQUENCE</scope>
</reference>
<keyword evidence="2" id="KW-0472">Membrane</keyword>
<keyword evidence="2" id="KW-1133">Transmembrane helix</keyword>
<organism evidence="3">
    <name type="scientific">Timema cristinae</name>
    <name type="common">Walking stick</name>
    <dbReference type="NCBI Taxonomy" id="61476"/>
    <lineage>
        <taxon>Eukaryota</taxon>
        <taxon>Metazoa</taxon>
        <taxon>Ecdysozoa</taxon>
        <taxon>Arthropoda</taxon>
        <taxon>Hexapoda</taxon>
        <taxon>Insecta</taxon>
        <taxon>Pterygota</taxon>
        <taxon>Neoptera</taxon>
        <taxon>Polyneoptera</taxon>
        <taxon>Phasmatodea</taxon>
        <taxon>Timematodea</taxon>
        <taxon>Timematoidea</taxon>
        <taxon>Timematidae</taxon>
        <taxon>Timema</taxon>
    </lineage>
</organism>
<evidence type="ECO:0000256" key="2">
    <source>
        <dbReference type="SAM" id="Phobius"/>
    </source>
</evidence>
<feature type="region of interest" description="Disordered" evidence="1">
    <location>
        <begin position="675"/>
        <end position="696"/>
    </location>
</feature>
<evidence type="ECO:0000256" key="1">
    <source>
        <dbReference type="SAM" id="MobiDB-lite"/>
    </source>
</evidence>
<proteinExistence type="predicted"/>
<keyword evidence="2" id="KW-0812">Transmembrane</keyword>
<gene>
    <name evidence="3" type="ORF">TCEB3V08_LOCUS10169</name>
</gene>
<feature type="compositionally biased region" description="Polar residues" evidence="1">
    <location>
        <begin position="675"/>
        <end position="685"/>
    </location>
</feature>
<dbReference type="AlphaFoldDB" id="A0A7R9D837"/>
<feature type="transmembrane region" description="Helical" evidence="2">
    <location>
        <begin position="599"/>
        <end position="619"/>
    </location>
</feature>
<name>A0A7R9D837_TIMCR</name>
<protein>
    <submittedName>
        <fullName evidence="3">Uncharacterized protein</fullName>
    </submittedName>
</protein>